<keyword evidence="2 8" id="KW-0479">Metal-binding</keyword>
<keyword evidence="6 9" id="KW-0807">Transducer</keyword>
<dbReference type="InterPro" id="IPR011025">
    <property type="entry name" value="GproteinA_insert"/>
</dbReference>
<dbReference type="KEGG" id="pvp:105296093"/>
<dbReference type="GeneID" id="105296093"/>
<feature type="compositionally biased region" description="Polar residues" evidence="10">
    <location>
        <begin position="174"/>
        <end position="183"/>
    </location>
</feature>
<dbReference type="RefSeq" id="XP_023389865.1">
    <property type="nucleotide sequence ID" value="XM_023534097.1"/>
</dbReference>
<sequence>MGVRNCLDGNNMSGQRNIPLELGEQPEQPSLEASGAAAPSAGPGAAEEMETEPPNSESIPIKTEGEACGPPEVSKPNFQGLGQALEEAGAHGGYSPPPEEAMPFEAEQPSVGGFWPALEQPGGTSGAHANLEGLSPALVEPGSFHEARPGLGSYSPPPEEAMPFEFEQPAGGDCSQSLLQVSDLTPGGPGAGALSAPPEEPGAPSPAKAGFRGGCSPPPEEAVPFEFDGAAFGEDSPASGLPGATLQIDGGGGGQVAAVAVPSAVLLAPAANEPPHGVPDAIGSPSREAVRPSPRFAGDSPPMEISGSPLKIGSTPVGVDDAPINMDSPPIALDDPPIEVSRAPVKRARAEGERPPVEGEAAEMERSSAAAAGEGGKVPSPGDGAPAAPDAPAAGAARAAPAAADTPAAGAAPAAPAARAAPAAPASGARPKIRFLRPPSPEIQAADPPVPRPPRAYAWRGRSERGRGRDDDEGSVSSDDDRSSDGSDDGTFGCHRCVQPRRSRRRRKPRRNLLRNFLVQAFGGCFGRAESAEPRAPRSPKVKKIPLAEKRRQMRREALERRAQKRAEKKRSKLIDKQLQDEKMGYMCTHRLLLLGAGESGKSTIVKQMRILHVNGFNGEGGEEDPQAARSNSDGEKATKVQDIKNNLKEAIETIVAAMSSLVPPVELANPENQFRVDYILSVMNVPDFDFPPVSCTLGWSPRPLPCAVDTPVSKLHFPKRVSVVLVLGKELIRTQSLLPATPEPGEDPRVTRAKYFIRDEFLRISTASGDGRHYCYPHFTCAVDTENIRRVFNDCRDIIQRMHLRQYELL</sequence>
<feature type="compositionally biased region" description="Basic and acidic residues" evidence="10">
    <location>
        <begin position="546"/>
        <end position="566"/>
    </location>
</feature>
<organism evidence="11 12">
    <name type="scientific">Pteropus vampyrus</name>
    <name type="common">Large flying fox</name>
    <dbReference type="NCBI Taxonomy" id="132908"/>
    <lineage>
        <taxon>Eukaryota</taxon>
        <taxon>Metazoa</taxon>
        <taxon>Chordata</taxon>
        <taxon>Craniata</taxon>
        <taxon>Vertebrata</taxon>
        <taxon>Euteleostomi</taxon>
        <taxon>Mammalia</taxon>
        <taxon>Eutheria</taxon>
        <taxon>Laurasiatheria</taxon>
        <taxon>Chiroptera</taxon>
        <taxon>Yinpterochiroptera</taxon>
        <taxon>Pteropodoidea</taxon>
        <taxon>Pteropodidae</taxon>
        <taxon>Pteropodinae</taxon>
        <taxon>Pteropus</taxon>
    </lineage>
</organism>
<dbReference type="GO" id="GO:0046872">
    <property type="term" value="F:metal ion binding"/>
    <property type="evidence" value="ECO:0007669"/>
    <property type="project" value="UniProtKB-UniRule"/>
</dbReference>
<feature type="region of interest" description="Disordered" evidence="10">
    <location>
        <begin position="1"/>
        <end position="225"/>
    </location>
</feature>
<feature type="compositionally biased region" description="Low complexity" evidence="10">
    <location>
        <begin position="379"/>
        <end position="430"/>
    </location>
</feature>
<comment type="subunit">
    <text evidence="9">G proteins are composed of 3 units; alpha, beta and gamma. The alpha chain contains the guanine nucleotide binding site.</text>
</comment>
<dbReference type="GO" id="GO:0007191">
    <property type="term" value="P:adenylate cyclase-activating dopamine receptor signaling pathway"/>
    <property type="evidence" value="ECO:0007669"/>
    <property type="project" value="TreeGrafter"/>
</dbReference>
<dbReference type="FunFam" id="3.40.50.300:FF:006178">
    <property type="entry name" value="Guanine nucleotide-binding protein G(s) subunit alpha isoforms short"/>
    <property type="match status" value="2"/>
</dbReference>
<gene>
    <name evidence="12" type="primary">LOC105296093</name>
</gene>
<evidence type="ECO:0000256" key="2">
    <source>
        <dbReference type="ARBA" id="ARBA00022723"/>
    </source>
</evidence>
<feature type="compositionally biased region" description="Low complexity" evidence="10">
    <location>
        <begin position="29"/>
        <end position="46"/>
    </location>
</feature>
<dbReference type="SUPFAM" id="SSF52540">
    <property type="entry name" value="P-loop containing nucleoside triphosphate hydrolases"/>
    <property type="match status" value="1"/>
</dbReference>
<comment type="function">
    <text evidence="9">Guanine nucleotide-binding proteins (G proteins) function as transducers in numerous signaling pathways controlled by G protein-coupled receptors (GPCRs).</text>
</comment>
<keyword evidence="4 8" id="KW-0460">Magnesium</keyword>
<dbReference type="GO" id="GO:0007606">
    <property type="term" value="P:sensory perception of chemical stimulus"/>
    <property type="evidence" value="ECO:0007669"/>
    <property type="project" value="TreeGrafter"/>
</dbReference>
<feature type="binding site" evidence="8">
    <location>
        <position position="603"/>
    </location>
    <ligand>
        <name>Mg(2+)</name>
        <dbReference type="ChEBI" id="CHEBI:18420"/>
    </ligand>
</feature>
<comment type="subcellular location">
    <subcellularLocation>
        <location evidence="9">Cell membrane</location>
    </subcellularLocation>
</comment>
<evidence type="ECO:0000313" key="11">
    <source>
        <dbReference type="Proteomes" id="UP000515202"/>
    </source>
</evidence>
<dbReference type="GO" id="GO:0003924">
    <property type="term" value="F:GTPase activity"/>
    <property type="evidence" value="ECO:0007669"/>
    <property type="project" value="UniProtKB-UniRule"/>
</dbReference>
<evidence type="ECO:0000256" key="5">
    <source>
        <dbReference type="ARBA" id="ARBA00023134"/>
    </source>
</evidence>
<protein>
    <recommendedName>
        <fullName evidence="9">Guanine nucleotide-binding protein G(s) subunit alpha</fullName>
    </recommendedName>
    <alternativeName>
        <fullName evidence="9">Adenylate cyclase-stimulating G alpha protein</fullName>
    </alternativeName>
</protein>
<keyword evidence="11" id="KW-1185">Reference proteome</keyword>
<dbReference type="InterPro" id="IPR000367">
    <property type="entry name" value="Gprotein_alpha_S"/>
</dbReference>
<evidence type="ECO:0000256" key="1">
    <source>
        <dbReference type="ARBA" id="ARBA00007172"/>
    </source>
</evidence>
<dbReference type="PANTHER" id="PTHR10218">
    <property type="entry name" value="GTP-BINDING PROTEIN ALPHA SUBUNIT"/>
    <property type="match status" value="1"/>
</dbReference>
<evidence type="ECO:0000256" key="8">
    <source>
        <dbReference type="PIRSR" id="PIRSR601019-2"/>
    </source>
</evidence>
<comment type="similarity">
    <text evidence="1 9">Belongs to the G-alpha family. G(s) subfamily.</text>
</comment>
<dbReference type="InterPro" id="IPR027417">
    <property type="entry name" value="P-loop_NTPase"/>
</dbReference>
<feature type="region of interest" description="Disordered" evidence="10">
    <location>
        <begin position="617"/>
        <end position="640"/>
    </location>
</feature>
<evidence type="ECO:0000256" key="4">
    <source>
        <dbReference type="ARBA" id="ARBA00022842"/>
    </source>
</evidence>
<evidence type="ECO:0000256" key="6">
    <source>
        <dbReference type="ARBA" id="ARBA00023224"/>
    </source>
</evidence>
<accession>A0A6P6CSL9</accession>
<dbReference type="GO" id="GO:0001664">
    <property type="term" value="F:G protein-coupled receptor binding"/>
    <property type="evidence" value="ECO:0007669"/>
    <property type="project" value="TreeGrafter"/>
</dbReference>
<evidence type="ECO:0000313" key="12">
    <source>
        <dbReference type="RefSeq" id="XP_023389865.1"/>
    </source>
</evidence>
<keyword evidence="9" id="KW-1003">Cell membrane</keyword>
<evidence type="ECO:0000256" key="3">
    <source>
        <dbReference type="ARBA" id="ARBA00022741"/>
    </source>
</evidence>
<dbReference type="GO" id="GO:0005737">
    <property type="term" value="C:cytoplasm"/>
    <property type="evidence" value="ECO:0007669"/>
    <property type="project" value="TreeGrafter"/>
</dbReference>
<proteinExistence type="inferred from homology"/>
<dbReference type="Pfam" id="PF00503">
    <property type="entry name" value="G-alpha"/>
    <property type="match status" value="1"/>
</dbReference>
<evidence type="ECO:0000256" key="7">
    <source>
        <dbReference type="PIRSR" id="PIRSR601019-1"/>
    </source>
</evidence>
<evidence type="ECO:0000256" key="10">
    <source>
        <dbReference type="SAM" id="MobiDB-lite"/>
    </source>
</evidence>
<keyword evidence="3 7" id="KW-0547">Nucleotide-binding</keyword>
<dbReference type="PRINTS" id="PR00443">
    <property type="entry name" value="GPROTEINAS"/>
</dbReference>
<feature type="compositionally biased region" description="Basic and acidic residues" evidence="10">
    <location>
        <begin position="348"/>
        <end position="357"/>
    </location>
</feature>
<dbReference type="Proteomes" id="UP000515202">
    <property type="component" value="Unplaced"/>
</dbReference>
<dbReference type="AlphaFoldDB" id="A0A6P6CSL9"/>
<evidence type="ECO:0000256" key="9">
    <source>
        <dbReference type="RuleBase" id="RU369121"/>
    </source>
</evidence>
<reference evidence="12" key="1">
    <citation type="submission" date="2025-08" db="UniProtKB">
        <authorList>
            <consortium name="RefSeq"/>
        </authorList>
    </citation>
    <scope>IDENTIFICATION</scope>
    <source>
        <tissue evidence="12">Kidney</tissue>
    </source>
</reference>
<dbReference type="InterPro" id="IPR001019">
    <property type="entry name" value="Gprotein_alpha_su"/>
</dbReference>
<dbReference type="GO" id="GO:0005834">
    <property type="term" value="C:heterotrimeric G-protein complex"/>
    <property type="evidence" value="ECO:0007669"/>
    <property type="project" value="UniProtKB-UniRule"/>
</dbReference>
<keyword evidence="5 7" id="KW-0342">GTP-binding</keyword>
<feature type="region of interest" description="Disordered" evidence="10">
    <location>
        <begin position="271"/>
        <end position="511"/>
    </location>
</feature>
<feature type="region of interest" description="Disordered" evidence="10">
    <location>
        <begin position="529"/>
        <end position="573"/>
    </location>
</feature>
<feature type="compositionally biased region" description="Low complexity" evidence="10">
    <location>
        <begin position="161"/>
        <end position="170"/>
    </location>
</feature>
<dbReference type="GO" id="GO:0031683">
    <property type="term" value="F:G-protein beta/gamma-subunit complex binding"/>
    <property type="evidence" value="ECO:0007669"/>
    <property type="project" value="UniProtKB-UniRule"/>
</dbReference>
<dbReference type="SMART" id="SM00275">
    <property type="entry name" value="G_alpha"/>
    <property type="match status" value="1"/>
</dbReference>
<keyword evidence="9" id="KW-0472">Membrane</keyword>
<dbReference type="PANTHER" id="PTHR10218:SF348">
    <property type="entry name" value="GUANINE NUCLEOTIDE-BINDING PROTEIN G(S) SUBUNIT ALPHA ISOFORMS XLAS"/>
    <property type="match status" value="1"/>
</dbReference>
<dbReference type="PROSITE" id="PS51882">
    <property type="entry name" value="G_ALPHA"/>
    <property type="match status" value="1"/>
</dbReference>
<dbReference type="Gene3D" id="3.40.50.300">
    <property type="entry name" value="P-loop containing nucleotide triphosphate hydrolases"/>
    <property type="match status" value="2"/>
</dbReference>
<dbReference type="GO" id="GO:0005525">
    <property type="term" value="F:GTP binding"/>
    <property type="evidence" value="ECO:0007669"/>
    <property type="project" value="UniProtKB-UniRule"/>
</dbReference>
<feature type="compositionally biased region" description="Basic residues" evidence="10">
    <location>
        <begin position="498"/>
        <end position="511"/>
    </location>
</feature>
<feature type="compositionally biased region" description="Basic and acidic residues" evidence="10">
    <location>
        <begin position="461"/>
        <end position="470"/>
    </location>
</feature>
<dbReference type="OrthoDB" id="9836061at2759"/>
<feature type="binding site" evidence="7">
    <location>
        <begin position="599"/>
        <end position="604"/>
    </location>
    <ligand>
        <name>GTP</name>
        <dbReference type="ChEBI" id="CHEBI:37565"/>
    </ligand>
</feature>
<dbReference type="CDD" id="cd22249">
    <property type="entry name" value="UDM1_RNF168_RNF169-like"/>
    <property type="match status" value="1"/>
</dbReference>
<name>A0A6P6CSL9_PTEVA</name>
<dbReference type="Gene3D" id="1.10.400.10">
    <property type="entry name" value="GI Alpha 1, domain 2-like"/>
    <property type="match status" value="1"/>
</dbReference>